<reference evidence="10 11" key="1">
    <citation type="journal article" date="2014" name="Nat. Commun.">
        <title>Physiological and genomic features of highly alkaliphilic hydrogen-utilizing Betaproteobacteria from a continental serpentinizing site.</title>
        <authorList>
            <person name="Suzuki S."/>
            <person name="Kuenen J.G."/>
            <person name="Schipper K."/>
            <person name="van der Velde S."/>
            <person name="Ishii S."/>
            <person name="Wu A."/>
            <person name="Sorokin D.Y."/>
            <person name="Tenney A."/>
            <person name="Meng X.Y."/>
            <person name="Morrill P.L."/>
            <person name="Kamagata Y."/>
            <person name="Muyzer G."/>
            <person name="Nealson K.H."/>
        </authorList>
    </citation>
    <scope>NUCLEOTIDE SEQUENCE [LARGE SCALE GENOMIC DNA]</scope>
    <source>
        <strain evidence="10 11">A1</strain>
    </source>
</reference>
<dbReference type="InterPro" id="IPR029479">
    <property type="entry name" value="Nitroreductase"/>
</dbReference>
<keyword evidence="6 7" id="KW-0520">NAD</keyword>
<evidence type="ECO:0000256" key="7">
    <source>
        <dbReference type="PIRNR" id="PIRNR000232"/>
    </source>
</evidence>
<dbReference type="Pfam" id="PF00881">
    <property type="entry name" value="Nitroreductase"/>
    <property type="match status" value="1"/>
</dbReference>
<dbReference type="PANTHER" id="PTHR43821">
    <property type="entry name" value="NAD(P)H NITROREDUCTASE YDJA-RELATED"/>
    <property type="match status" value="1"/>
</dbReference>
<feature type="binding site" description="in other chain" evidence="8">
    <location>
        <begin position="149"/>
        <end position="151"/>
    </location>
    <ligand>
        <name>FMN</name>
        <dbReference type="ChEBI" id="CHEBI:58210"/>
        <note>ligand shared between dimeric partners</note>
    </ligand>
</feature>
<evidence type="ECO:0000256" key="2">
    <source>
        <dbReference type="ARBA" id="ARBA00022630"/>
    </source>
</evidence>
<dbReference type="GO" id="GO:0016491">
    <property type="term" value="F:oxidoreductase activity"/>
    <property type="evidence" value="ECO:0007669"/>
    <property type="project" value="UniProtKB-UniRule"/>
</dbReference>
<keyword evidence="3 7" id="KW-0288">FMN</keyword>
<dbReference type="HOGENOM" id="CLU_070764_5_0_4"/>
<dbReference type="RefSeq" id="WP_045530226.1">
    <property type="nucleotide sequence ID" value="NZ_AP014568.1"/>
</dbReference>
<evidence type="ECO:0000313" key="11">
    <source>
        <dbReference type="Proteomes" id="UP000067461"/>
    </source>
</evidence>
<dbReference type="AlphaFoldDB" id="A0A060NKH0"/>
<evidence type="ECO:0000259" key="9">
    <source>
        <dbReference type="Pfam" id="PF00881"/>
    </source>
</evidence>
<proteinExistence type="inferred from homology"/>
<evidence type="ECO:0000256" key="6">
    <source>
        <dbReference type="ARBA" id="ARBA00023027"/>
    </source>
</evidence>
<comment type="cofactor">
    <cofactor evidence="8">
        <name>FMN</name>
        <dbReference type="ChEBI" id="CHEBI:58210"/>
    </cofactor>
    <text evidence="8">Binds 1 FMN per subunit.</text>
</comment>
<comment type="similarity">
    <text evidence="1 7">Belongs to the nitroreductase family.</text>
</comment>
<evidence type="ECO:0000256" key="5">
    <source>
        <dbReference type="ARBA" id="ARBA00023002"/>
    </source>
</evidence>
<feature type="domain" description="Nitroreductase" evidence="9">
    <location>
        <begin position="17"/>
        <end position="180"/>
    </location>
</feature>
<evidence type="ECO:0000313" key="10">
    <source>
        <dbReference type="EMBL" id="BAO79928.1"/>
    </source>
</evidence>
<keyword evidence="4 7" id="KW-0521">NADP</keyword>
<feature type="binding site" evidence="8">
    <location>
        <position position="51"/>
    </location>
    <ligand>
        <name>FMN</name>
        <dbReference type="ChEBI" id="CHEBI:58210"/>
        <note>ligand shared between dimeric partners</note>
    </ligand>
</feature>
<organism evidence="10 11">
    <name type="scientific">Serpentinimonas raichei</name>
    <dbReference type="NCBI Taxonomy" id="1458425"/>
    <lineage>
        <taxon>Bacteria</taxon>
        <taxon>Pseudomonadati</taxon>
        <taxon>Pseudomonadota</taxon>
        <taxon>Betaproteobacteria</taxon>
        <taxon>Burkholderiales</taxon>
        <taxon>Comamonadaceae</taxon>
        <taxon>Serpentinimonas</taxon>
    </lineage>
</organism>
<protein>
    <recommendedName>
        <fullName evidence="7">Putative NAD(P)H nitroreductase</fullName>
        <ecNumber evidence="7">1.-.-.-</ecNumber>
    </recommendedName>
</protein>
<dbReference type="InterPro" id="IPR052530">
    <property type="entry name" value="NAD(P)H_nitroreductase"/>
</dbReference>
<dbReference type="EMBL" id="AP014568">
    <property type="protein sequence ID" value="BAO79928.1"/>
    <property type="molecule type" value="Genomic_DNA"/>
</dbReference>
<dbReference type="SUPFAM" id="SSF55469">
    <property type="entry name" value="FMN-dependent nitroreductase-like"/>
    <property type="match status" value="1"/>
</dbReference>
<sequence>MQDHPVLDRGQWAQALIQGRHSTSPRRLGAPGPDAAQQQLILAAAGAAPDHGRILPWRLIEVPLDQRARLGAAFAEALLERDPQATAEQLAQAAEKAQRAPWLLLALLRLGHAGAVGAEIPEHERLLATGAALQNMLLQASSLGLGSSLTSGQALQSGPLRRLFGLAEEEKALCFVNFGHVAQPRAVRQRPAVADYFSRWAPEPGRESP</sequence>
<name>A0A060NKH0_9BURK</name>
<evidence type="ECO:0000256" key="1">
    <source>
        <dbReference type="ARBA" id="ARBA00007118"/>
    </source>
</evidence>
<keyword evidence="2 7" id="KW-0285">Flavoprotein</keyword>
<dbReference type="STRING" id="1458425.SRAA_0074"/>
<dbReference type="InterPro" id="IPR000415">
    <property type="entry name" value="Nitroreductase-like"/>
</dbReference>
<evidence type="ECO:0000256" key="8">
    <source>
        <dbReference type="PIRSR" id="PIRSR000232-1"/>
    </source>
</evidence>
<evidence type="ECO:0000256" key="4">
    <source>
        <dbReference type="ARBA" id="ARBA00022857"/>
    </source>
</evidence>
<dbReference type="EC" id="1.-.-.-" evidence="7"/>
<dbReference type="KEGG" id="cbaa:SRAA_0074"/>
<evidence type="ECO:0000256" key="3">
    <source>
        <dbReference type="ARBA" id="ARBA00022643"/>
    </source>
</evidence>
<dbReference type="InterPro" id="IPR026021">
    <property type="entry name" value="YdjA-like"/>
</dbReference>
<gene>
    <name evidence="10" type="ORF">SRAA_0074</name>
</gene>
<accession>A0A060NKH0</accession>
<dbReference type="OrthoDB" id="9804207at2"/>
<dbReference type="PIRSF" id="PIRSF000232">
    <property type="entry name" value="YdjA"/>
    <property type="match status" value="1"/>
</dbReference>
<dbReference type="Proteomes" id="UP000067461">
    <property type="component" value="Chromosome"/>
</dbReference>
<feature type="binding site" description="in other chain" evidence="8">
    <location>
        <begin position="20"/>
        <end position="22"/>
    </location>
    <ligand>
        <name>FMN</name>
        <dbReference type="ChEBI" id="CHEBI:58210"/>
        <note>ligand shared between dimeric partners</note>
    </ligand>
</feature>
<dbReference type="Gene3D" id="3.40.109.10">
    <property type="entry name" value="NADH Oxidase"/>
    <property type="match status" value="1"/>
</dbReference>
<dbReference type="PANTHER" id="PTHR43821:SF1">
    <property type="entry name" value="NAD(P)H NITROREDUCTASE YDJA-RELATED"/>
    <property type="match status" value="1"/>
</dbReference>
<keyword evidence="11" id="KW-1185">Reference proteome</keyword>
<keyword evidence="5 7" id="KW-0560">Oxidoreductase</keyword>